<organism evidence="1 2">
    <name type="scientific">Anas platyrhynchos</name>
    <name type="common">Mallard</name>
    <name type="synonym">Anas boschas</name>
    <dbReference type="NCBI Taxonomy" id="8839"/>
    <lineage>
        <taxon>Eukaryota</taxon>
        <taxon>Metazoa</taxon>
        <taxon>Chordata</taxon>
        <taxon>Craniata</taxon>
        <taxon>Vertebrata</taxon>
        <taxon>Euteleostomi</taxon>
        <taxon>Archelosauria</taxon>
        <taxon>Archosauria</taxon>
        <taxon>Dinosauria</taxon>
        <taxon>Saurischia</taxon>
        <taxon>Theropoda</taxon>
        <taxon>Coelurosauria</taxon>
        <taxon>Aves</taxon>
        <taxon>Neognathae</taxon>
        <taxon>Galloanserae</taxon>
        <taxon>Anseriformes</taxon>
        <taxon>Anatidae</taxon>
        <taxon>Anatinae</taxon>
        <taxon>Anas</taxon>
    </lineage>
</organism>
<accession>R0JQ12</accession>
<gene>
    <name evidence="1" type="ORF">Anapl_09139</name>
</gene>
<reference evidence="2" key="1">
    <citation type="journal article" date="2013" name="Nat. Genet.">
        <title>The duck genome and transcriptome provide insight into an avian influenza virus reservoir species.</title>
        <authorList>
            <person name="Huang Y."/>
            <person name="Li Y."/>
            <person name="Burt D.W."/>
            <person name="Chen H."/>
            <person name="Zhang Y."/>
            <person name="Qian W."/>
            <person name="Kim H."/>
            <person name="Gan S."/>
            <person name="Zhao Y."/>
            <person name="Li J."/>
            <person name="Yi K."/>
            <person name="Feng H."/>
            <person name="Zhu P."/>
            <person name="Li B."/>
            <person name="Liu Q."/>
            <person name="Fairley S."/>
            <person name="Magor K.E."/>
            <person name="Du Z."/>
            <person name="Hu X."/>
            <person name="Goodman L."/>
            <person name="Tafer H."/>
            <person name="Vignal A."/>
            <person name="Lee T."/>
            <person name="Kim K.W."/>
            <person name="Sheng Z."/>
            <person name="An Y."/>
            <person name="Searle S."/>
            <person name="Herrero J."/>
            <person name="Groenen M.A."/>
            <person name="Crooijmans R.P."/>
            <person name="Faraut T."/>
            <person name="Cai Q."/>
            <person name="Webster R.G."/>
            <person name="Aldridge J.R."/>
            <person name="Warren W.C."/>
            <person name="Bartschat S."/>
            <person name="Kehr S."/>
            <person name="Marz M."/>
            <person name="Stadler P.F."/>
            <person name="Smith J."/>
            <person name="Kraus R.H."/>
            <person name="Zhao Y."/>
            <person name="Ren L."/>
            <person name="Fei J."/>
            <person name="Morisson M."/>
            <person name="Kaiser P."/>
            <person name="Griffin D.K."/>
            <person name="Rao M."/>
            <person name="Pitel F."/>
            <person name="Wang J."/>
            <person name="Li N."/>
        </authorList>
    </citation>
    <scope>NUCLEOTIDE SEQUENCE [LARGE SCALE GENOMIC DNA]</scope>
</reference>
<evidence type="ECO:0000313" key="2">
    <source>
        <dbReference type="Proteomes" id="UP000296049"/>
    </source>
</evidence>
<protein>
    <submittedName>
        <fullName evidence="1">Uncharacterized protein</fullName>
    </submittedName>
</protein>
<name>R0JQ12_ANAPL</name>
<dbReference type="EMBL" id="KB743357">
    <property type="protein sequence ID" value="EOA99241.1"/>
    <property type="molecule type" value="Genomic_DNA"/>
</dbReference>
<sequence length="184" mass="20371">MSVGLCTKCSEAAYGISLACMHRMSVRYRGNAANQGLLLNGCLISETAEEVSEELRREGLQVLYTEARPCPSPLLQRLEKQQHGEETSGPLAMSGLDLSLPHAGVRHPYCIKHCRDMSQEPISFGYPRPLQDIPKGASTHLACCCLLLRYQGLRKTGAHLLAIEGLVLTFQLDQVHLHKWKPHA</sequence>
<keyword evidence="2" id="KW-1185">Reference proteome</keyword>
<dbReference type="AlphaFoldDB" id="R0JQ12"/>
<evidence type="ECO:0000313" key="1">
    <source>
        <dbReference type="EMBL" id="EOA99241.1"/>
    </source>
</evidence>
<proteinExistence type="predicted"/>
<dbReference type="Proteomes" id="UP000296049">
    <property type="component" value="Unassembled WGS sequence"/>
</dbReference>